<evidence type="ECO:0000313" key="1">
    <source>
        <dbReference type="EMBL" id="RPA73109.1"/>
    </source>
</evidence>
<sequence length="229" mass="26825">MKPPNVRTFEITHATNHHILPDHSIRLLPYYQEIGTETENTVHIIIPIECYLRLHTRDVVHRKKDQLPPKMMTMIWRNDIRLRLRKKHGVREGEREFRLTVRFVPGTTLNNGVKEWKGWNESLGTHAELLAGLKSKKHNGMDLVPATSTRRAVRVVPVAEVLEWDTSVRVATMRTKSDIQEGPRTEVVRRNSPPPLVGMDYARQMWWIRLLWQRQGRRALFRLFAPGLL</sequence>
<keyword evidence="2" id="KW-1185">Reference proteome</keyword>
<evidence type="ECO:0000313" key="2">
    <source>
        <dbReference type="Proteomes" id="UP000275078"/>
    </source>
</evidence>
<proteinExistence type="predicted"/>
<gene>
    <name evidence="1" type="ORF">BJ508DRAFT_334385</name>
</gene>
<dbReference type="EMBL" id="ML119833">
    <property type="protein sequence ID" value="RPA73109.1"/>
    <property type="molecule type" value="Genomic_DNA"/>
</dbReference>
<dbReference type="Proteomes" id="UP000275078">
    <property type="component" value="Unassembled WGS sequence"/>
</dbReference>
<accession>A0A3N4HG94</accession>
<organism evidence="1 2">
    <name type="scientific">Ascobolus immersus RN42</name>
    <dbReference type="NCBI Taxonomy" id="1160509"/>
    <lineage>
        <taxon>Eukaryota</taxon>
        <taxon>Fungi</taxon>
        <taxon>Dikarya</taxon>
        <taxon>Ascomycota</taxon>
        <taxon>Pezizomycotina</taxon>
        <taxon>Pezizomycetes</taxon>
        <taxon>Pezizales</taxon>
        <taxon>Ascobolaceae</taxon>
        <taxon>Ascobolus</taxon>
    </lineage>
</organism>
<name>A0A3N4HG94_ASCIM</name>
<reference evidence="1 2" key="1">
    <citation type="journal article" date="2018" name="Nat. Ecol. Evol.">
        <title>Pezizomycetes genomes reveal the molecular basis of ectomycorrhizal truffle lifestyle.</title>
        <authorList>
            <person name="Murat C."/>
            <person name="Payen T."/>
            <person name="Noel B."/>
            <person name="Kuo A."/>
            <person name="Morin E."/>
            <person name="Chen J."/>
            <person name="Kohler A."/>
            <person name="Krizsan K."/>
            <person name="Balestrini R."/>
            <person name="Da Silva C."/>
            <person name="Montanini B."/>
            <person name="Hainaut M."/>
            <person name="Levati E."/>
            <person name="Barry K.W."/>
            <person name="Belfiori B."/>
            <person name="Cichocki N."/>
            <person name="Clum A."/>
            <person name="Dockter R.B."/>
            <person name="Fauchery L."/>
            <person name="Guy J."/>
            <person name="Iotti M."/>
            <person name="Le Tacon F."/>
            <person name="Lindquist E.A."/>
            <person name="Lipzen A."/>
            <person name="Malagnac F."/>
            <person name="Mello A."/>
            <person name="Molinier V."/>
            <person name="Miyauchi S."/>
            <person name="Poulain J."/>
            <person name="Riccioni C."/>
            <person name="Rubini A."/>
            <person name="Sitrit Y."/>
            <person name="Splivallo R."/>
            <person name="Traeger S."/>
            <person name="Wang M."/>
            <person name="Zifcakova L."/>
            <person name="Wipf D."/>
            <person name="Zambonelli A."/>
            <person name="Paolocci F."/>
            <person name="Nowrousian M."/>
            <person name="Ottonello S."/>
            <person name="Baldrian P."/>
            <person name="Spatafora J.W."/>
            <person name="Henrissat B."/>
            <person name="Nagy L.G."/>
            <person name="Aury J.M."/>
            <person name="Wincker P."/>
            <person name="Grigoriev I.V."/>
            <person name="Bonfante P."/>
            <person name="Martin F.M."/>
        </authorList>
    </citation>
    <scope>NUCLEOTIDE SEQUENCE [LARGE SCALE GENOMIC DNA]</scope>
    <source>
        <strain evidence="1 2">RN42</strain>
    </source>
</reference>
<dbReference type="AlphaFoldDB" id="A0A3N4HG94"/>
<protein>
    <submittedName>
        <fullName evidence="1">Uncharacterized protein</fullName>
    </submittedName>
</protein>